<evidence type="ECO:0000256" key="1">
    <source>
        <dbReference type="ARBA" id="ARBA00005254"/>
    </source>
</evidence>
<dbReference type="GO" id="GO:0004300">
    <property type="term" value="F:enoyl-CoA hydratase activity"/>
    <property type="evidence" value="ECO:0007669"/>
    <property type="project" value="UniProtKB-EC"/>
</dbReference>
<sequence>MDYEYILVEQRGPALWVTLNRPAALNSLSLALAEELAAAIEAAEADATVRACILTGAGRAFCAGADLLAIGDGTGGQTLAERLNLFLPPLGQAFNRIETSRLPIIAAVNGLTLAGGLELVLCCDLVIAAHPARFGDAHANYGLLPGGGGSVRLPRKIGEARAKHLMMTGGTISAAEMKEAGLVTQLVAPEDLIAAAQALVESLAEKSRPGLAYMKQLVRAAQDSSLEVGLRQELETMAAYALSNDIVEGLAAFREKRKPDFSDR</sequence>
<accession>A0A0B9A5J2</accession>
<dbReference type="EMBL" id="JRVC01000011">
    <property type="protein sequence ID" value="KHS45881.1"/>
    <property type="molecule type" value="Genomic_DNA"/>
</dbReference>
<protein>
    <submittedName>
        <fullName evidence="3">Enoyl-CoA hydratase</fullName>
        <ecNumber evidence="3">4.2.1.17</ecNumber>
    </submittedName>
</protein>
<dbReference type="InterPro" id="IPR018376">
    <property type="entry name" value="Enoyl-CoA_hyd/isom_CS"/>
</dbReference>
<keyword evidence="3" id="KW-0456">Lyase</keyword>
<evidence type="ECO:0000256" key="2">
    <source>
        <dbReference type="RuleBase" id="RU003707"/>
    </source>
</evidence>
<comment type="caution">
    <text evidence="3">The sequence shown here is derived from an EMBL/GenBank/DDBJ whole genome shotgun (WGS) entry which is preliminary data.</text>
</comment>
<dbReference type="InterPro" id="IPR029045">
    <property type="entry name" value="ClpP/crotonase-like_dom_sf"/>
</dbReference>
<comment type="similarity">
    <text evidence="1 2">Belongs to the enoyl-CoA hydratase/isomerase family.</text>
</comment>
<dbReference type="EC" id="4.2.1.17" evidence="3"/>
<organism evidence="3 4">
    <name type="scientific">Novosphingobium subterraneum</name>
    <dbReference type="NCBI Taxonomy" id="48936"/>
    <lineage>
        <taxon>Bacteria</taxon>
        <taxon>Pseudomonadati</taxon>
        <taxon>Pseudomonadota</taxon>
        <taxon>Alphaproteobacteria</taxon>
        <taxon>Sphingomonadales</taxon>
        <taxon>Sphingomonadaceae</taxon>
        <taxon>Novosphingobium</taxon>
    </lineage>
</organism>
<name>A0A0B9A5J2_9SPHN</name>
<evidence type="ECO:0000313" key="3">
    <source>
        <dbReference type="EMBL" id="KHS45881.1"/>
    </source>
</evidence>
<dbReference type="SUPFAM" id="SSF52096">
    <property type="entry name" value="ClpP/crotonase"/>
    <property type="match status" value="1"/>
</dbReference>
<gene>
    <name evidence="3" type="ORF">NJ75_02488</name>
</gene>
<dbReference type="Proteomes" id="UP000031338">
    <property type="component" value="Unassembled WGS sequence"/>
</dbReference>
<keyword evidence="4" id="KW-1185">Reference proteome</keyword>
<dbReference type="PANTHER" id="PTHR11941:SF54">
    <property type="entry name" value="ENOYL-COA HYDRATASE, MITOCHONDRIAL"/>
    <property type="match status" value="1"/>
</dbReference>
<dbReference type="GO" id="GO:0006635">
    <property type="term" value="P:fatty acid beta-oxidation"/>
    <property type="evidence" value="ECO:0007669"/>
    <property type="project" value="TreeGrafter"/>
</dbReference>
<evidence type="ECO:0000313" key="4">
    <source>
        <dbReference type="Proteomes" id="UP000031338"/>
    </source>
</evidence>
<dbReference type="AlphaFoldDB" id="A0A0B9A5J2"/>
<dbReference type="STRING" id="48936.NJ75_02488"/>
<dbReference type="CDD" id="cd06558">
    <property type="entry name" value="crotonase-like"/>
    <property type="match status" value="1"/>
</dbReference>
<proteinExistence type="inferred from homology"/>
<dbReference type="PROSITE" id="PS00166">
    <property type="entry name" value="ENOYL_COA_HYDRATASE"/>
    <property type="match status" value="1"/>
</dbReference>
<dbReference type="RefSeq" id="WP_011415062.1">
    <property type="nucleotide sequence ID" value="NZ_JRVC01000011.1"/>
</dbReference>
<dbReference type="InterPro" id="IPR001753">
    <property type="entry name" value="Enoyl-CoA_hydra/iso"/>
</dbReference>
<reference evidence="3 4" key="1">
    <citation type="submission" date="2014-10" db="EMBL/GenBank/DDBJ databases">
        <title>Draft genome sequence of Novosphingobium subterraneum DSM 12447.</title>
        <authorList>
            <person name="Gan H.M."/>
            <person name="Gan H.Y."/>
            <person name="Savka M.A."/>
        </authorList>
    </citation>
    <scope>NUCLEOTIDE SEQUENCE [LARGE SCALE GENOMIC DNA]</scope>
    <source>
        <strain evidence="3 4">DSM 12447</strain>
    </source>
</reference>
<dbReference type="PANTHER" id="PTHR11941">
    <property type="entry name" value="ENOYL-COA HYDRATASE-RELATED"/>
    <property type="match status" value="1"/>
</dbReference>
<dbReference type="PATRIC" id="fig|48936.3.peg.2495"/>
<dbReference type="Gene3D" id="3.90.226.10">
    <property type="entry name" value="2-enoyl-CoA Hydratase, Chain A, domain 1"/>
    <property type="match status" value="1"/>
</dbReference>
<dbReference type="Pfam" id="PF00378">
    <property type="entry name" value="ECH_1"/>
    <property type="match status" value="1"/>
</dbReference>